<dbReference type="Proteomes" id="UP000266841">
    <property type="component" value="Unassembled WGS sequence"/>
</dbReference>
<dbReference type="eggNOG" id="ENOG502T3WC">
    <property type="taxonomic scope" value="Eukaryota"/>
</dbReference>
<protein>
    <submittedName>
        <fullName evidence="2">Uncharacterized protein</fullName>
    </submittedName>
</protein>
<dbReference type="AlphaFoldDB" id="K0RMK9"/>
<comment type="caution">
    <text evidence="2">The sequence shown here is derived from an EMBL/GenBank/DDBJ whole genome shotgun (WGS) entry which is preliminary data.</text>
</comment>
<feature type="compositionally biased region" description="Polar residues" evidence="1">
    <location>
        <begin position="69"/>
        <end position="78"/>
    </location>
</feature>
<sequence>MSGYARWWQNFIPEGYGLYQQWRNGKNLAPSKSQTGRRGLSALSSLAASDTIVGRGVDSRGARPAPRTGVSNDEQITSAREGREARGELTQMHPVPRPPSSPYYSKPARDERDYEEIYYHFDDYAQDIILANADKFLDPPEPAENFVWEDRILDEASEGEFQGIKRSLYFGLGCGLASFALMRRFLRGGTAPSTGFFERYASRSSTGSTGGYRFDPIPPRQQLRPPLPSSSGKGAFIFDLLVSTFVAGGVSVLAVESDMFYPTIVINKSGPQGAETTVISPPPPPQWISSEIPLVPGRSIVAETLCQPLTDEFRKFPKNLWKTDRTNTTNGYDGHVALYANSGWRGSKYYDQNSNATVENLGDGSGADELNGRGLYEHLVLEDLQGFIINCERRARAERKIRKIRGLRESSSVPVVIGNEGVECNDDMELDDIYYIGRDDDGSGGLGL</sequence>
<organism evidence="2 3">
    <name type="scientific">Thalassiosira oceanica</name>
    <name type="common">Marine diatom</name>
    <dbReference type="NCBI Taxonomy" id="159749"/>
    <lineage>
        <taxon>Eukaryota</taxon>
        <taxon>Sar</taxon>
        <taxon>Stramenopiles</taxon>
        <taxon>Ochrophyta</taxon>
        <taxon>Bacillariophyta</taxon>
        <taxon>Coscinodiscophyceae</taxon>
        <taxon>Thalassiosirophycidae</taxon>
        <taxon>Thalassiosirales</taxon>
        <taxon>Thalassiosiraceae</taxon>
        <taxon>Thalassiosira</taxon>
    </lineage>
</organism>
<dbReference type="OMA" id="YEEIYYH"/>
<dbReference type="EMBL" id="AGNL01046418">
    <property type="protein sequence ID" value="EJK47972.1"/>
    <property type="molecule type" value="Genomic_DNA"/>
</dbReference>
<evidence type="ECO:0000313" key="2">
    <source>
        <dbReference type="EMBL" id="EJK47972.1"/>
    </source>
</evidence>
<evidence type="ECO:0000313" key="3">
    <source>
        <dbReference type="Proteomes" id="UP000266841"/>
    </source>
</evidence>
<keyword evidence="3" id="KW-1185">Reference proteome</keyword>
<accession>K0RMK9</accession>
<evidence type="ECO:0000256" key="1">
    <source>
        <dbReference type="SAM" id="MobiDB-lite"/>
    </source>
</evidence>
<dbReference type="OrthoDB" id="10570445at2759"/>
<proteinExistence type="predicted"/>
<reference evidence="2 3" key="1">
    <citation type="journal article" date="2012" name="Genome Biol.">
        <title>Genome and low-iron response of an oceanic diatom adapted to chronic iron limitation.</title>
        <authorList>
            <person name="Lommer M."/>
            <person name="Specht M."/>
            <person name="Roy A.S."/>
            <person name="Kraemer L."/>
            <person name="Andreson R."/>
            <person name="Gutowska M.A."/>
            <person name="Wolf J."/>
            <person name="Bergner S.V."/>
            <person name="Schilhabel M.B."/>
            <person name="Klostermeier U.C."/>
            <person name="Beiko R.G."/>
            <person name="Rosenstiel P."/>
            <person name="Hippler M."/>
            <person name="Laroche J."/>
        </authorList>
    </citation>
    <scope>NUCLEOTIDE SEQUENCE [LARGE SCALE GENOMIC DNA]</scope>
    <source>
        <strain evidence="2 3">CCMP1005</strain>
    </source>
</reference>
<name>K0RMK9_THAOC</name>
<gene>
    <name evidence="2" type="ORF">THAOC_33272</name>
</gene>
<feature type="region of interest" description="Disordered" evidence="1">
    <location>
        <begin position="53"/>
        <end position="107"/>
    </location>
</feature>